<evidence type="ECO:0000313" key="1">
    <source>
        <dbReference type="EMBL" id="KAH9487345.1"/>
    </source>
</evidence>
<evidence type="ECO:0000313" key="2">
    <source>
        <dbReference type="Proteomes" id="UP000664032"/>
    </source>
</evidence>
<accession>A0ACB8HH45</accession>
<dbReference type="EMBL" id="JAFIQS020000001">
    <property type="protein sequence ID" value="KAH9487345.1"/>
    <property type="molecule type" value="Genomic_DNA"/>
</dbReference>
<organism evidence="1 2">
    <name type="scientific">Psilocybe cubensis</name>
    <name type="common">Psychedelic mushroom</name>
    <name type="synonym">Stropharia cubensis</name>
    <dbReference type="NCBI Taxonomy" id="181762"/>
    <lineage>
        <taxon>Eukaryota</taxon>
        <taxon>Fungi</taxon>
        <taxon>Dikarya</taxon>
        <taxon>Basidiomycota</taxon>
        <taxon>Agaricomycotina</taxon>
        <taxon>Agaricomycetes</taxon>
        <taxon>Agaricomycetidae</taxon>
        <taxon>Agaricales</taxon>
        <taxon>Agaricineae</taxon>
        <taxon>Strophariaceae</taxon>
        <taxon>Psilocybe</taxon>
    </lineage>
</organism>
<proteinExistence type="predicted"/>
<reference evidence="1" key="1">
    <citation type="submission" date="2021-10" db="EMBL/GenBank/DDBJ databases">
        <title>Psilocybe cubensis genome.</title>
        <authorList>
            <person name="Mckernan K.J."/>
            <person name="Crawford S."/>
            <person name="Trippe A."/>
            <person name="Kane L.T."/>
            <person name="Mclaughlin S."/>
        </authorList>
    </citation>
    <scope>NUCLEOTIDE SEQUENCE</scope>
    <source>
        <strain evidence="1">MGC-MH-2018</strain>
    </source>
</reference>
<sequence>MVQQISKSANIDNAPQHSPRPLSHRQRARKTKLDTLAQVTSLYVSKDEFFYPHNPASKNVLANCPHQNIIDAINVVTAIGIFLKRSPDPLSNPFPIHSTTSFYHWLL</sequence>
<protein>
    <submittedName>
        <fullName evidence="1">Uncharacterized protein</fullName>
    </submittedName>
</protein>
<dbReference type="Proteomes" id="UP000664032">
    <property type="component" value="Unassembled WGS sequence"/>
</dbReference>
<keyword evidence="2" id="KW-1185">Reference proteome</keyword>
<name>A0ACB8HH45_PSICU</name>
<gene>
    <name evidence="1" type="ORF">JR316_0001419</name>
</gene>
<comment type="caution">
    <text evidence="1">The sequence shown here is derived from an EMBL/GenBank/DDBJ whole genome shotgun (WGS) entry which is preliminary data.</text>
</comment>